<dbReference type="GO" id="GO:0051539">
    <property type="term" value="F:4 iron, 4 sulfur cluster binding"/>
    <property type="evidence" value="ECO:0007669"/>
    <property type="project" value="UniProtKB-KW"/>
</dbReference>
<dbReference type="AlphaFoldDB" id="A0A917BTL6"/>
<dbReference type="SUPFAM" id="SSF54862">
    <property type="entry name" value="4Fe-4S ferredoxins"/>
    <property type="match status" value="1"/>
</dbReference>
<dbReference type="InterPro" id="IPR017896">
    <property type="entry name" value="4Fe4S_Fe-S-bd"/>
</dbReference>
<dbReference type="InterPro" id="IPR051684">
    <property type="entry name" value="Electron_Trans/Redox"/>
</dbReference>
<dbReference type="PANTHER" id="PTHR30176:SF3">
    <property type="entry name" value="FERREDOXIN-TYPE PROTEIN NAPH"/>
    <property type="match status" value="1"/>
</dbReference>
<keyword evidence="7" id="KW-0812">Transmembrane</keyword>
<organism evidence="9 10">
    <name type="scientific">Terasakiella brassicae</name>
    <dbReference type="NCBI Taxonomy" id="1634917"/>
    <lineage>
        <taxon>Bacteria</taxon>
        <taxon>Pseudomonadati</taxon>
        <taxon>Pseudomonadota</taxon>
        <taxon>Alphaproteobacteria</taxon>
        <taxon>Rhodospirillales</taxon>
        <taxon>Terasakiellaceae</taxon>
        <taxon>Terasakiella</taxon>
    </lineage>
</organism>
<keyword evidence="1" id="KW-0813">Transport</keyword>
<name>A0A917BTL6_9PROT</name>
<keyword evidence="5" id="KW-0408">Iron</keyword>
<dbReference type="InterPro" id="IPR017900">
    <property type="entry name" value="4Fe4S_Fe_S_CS"/>
</dbReference>
<evidence type="ECO:0000256" key="2">
    <source>
        <dbReference type="ARBA" id="ARBA00022485"/>
    </source>
</evidence>
<protein>
    <submittedName>
        <fullName evidence="9">4Fe-4S ferredoxin</fullName>
    </submittedName>
</protein>
<evidence type="ECO:0000256" key="1">
    <source>
        <dbReference type="ARBA" id="ARBA00022448"/>
    </source>
</evidence>
<feature type="transmembrane region" description="Helical" evidence="7">
    <location>
        <begin position="197"/>
        <end position="219"/>
    </location>
</feature>
<dbReference type="InterPro" id="IPR013783">
    <property type="entry name" value="Ig-like_fold"/>
</dbReference>
<dbReference type="EMBL" id="BMHV01000004">
    <property type="protein sequence ID" value="GGF55876.1"/>
    <property type="molecule type" value="Genomic_DNA"/>
</dbReference>
<evidence type="ECO:0000256" key="6">
    <source>
        <dbReference type="ARBA" id="ARBA00023014"/>
    </source>
</evidence>
<evidence type="ECO:0000256" key="3">
    <source>
        <dbReference type="ARBA" id="ARBA00022723"/>
    </source>
</evidence>
<dbReference type="InterPro" id="IPR032879">
    <property type="entry name" value="FixG_C"/>
</dbReference>
<dbReference type="Pfam" id="PF11614">
    <property type="entry name" value="FixG_C"/>
    <property type="match status" value="1"/>
</dbReference>
<dbReference type="Proteomes" id="UP000632498">
    <property type="component" value="Unassembled WGS sequence"/>
</dbReference>
<feature type="transmembrane region" description="Helical" evidence="7">
    <location>
        <begin position="91"/>
        <end position="112"/>
    </location>
</feature>
<evidence type="ECO:0000256" key="5">
    <source>
        <dbReference type="ARBA" id="ARBA00023004"/>
    </source>
</evidence>
<keyword evidence="3" id="KW-0479">Metal-binding</keyword>
<accession>A0A917BTL6</accession>
<dbReference type="PROSITE" id="PS00198">
    <property type="entry name" value="4FE4S_FER_1"/>
    <property type="match status" value="1"/>
</dbReference>
<proteinExistence type="predicted"/>
<gene>
    <name evidence="9" type="ORF">GCM10011332_06620</name>
</gene>
<dbReference type="GO" id="GO:0046872">
    <property type="term" value="F:metal ion binding"/>
    <property type="evidence" value="ECO:0007669"/>
    <property type="project" value="UniProtKB-KW"/>
</dbReference>
<dbReference type="PANTHER" id="PTHR30176">
    <property type="entry name" value="FERREDOXIN-TYPE PROTEIN NAPH"/>
    <property type="match status" value="1"/>
</dbReference>
<dbReference type="RefSeq" id="WP_188661589.1">
    <property type="nucleotide sequence ID" value="NZ_BMHV01000004.1"/>
</dbReference>
<evidence type="ECO:0000313" key="9">
    <source>
        <dbReference type="EMBL" id="GGF55876.1"/>
    </source>
</evidence>
<keyword evidence="2" id="KW-0004">4Fe-4S</keyword>
<evidence type="ECO:0000259" key="8">
    <source>
        <dbReference type="PROSITE" id="PS51379"/>
    </source>
</evidence>
<feature type="domain" description="4Fe-4S ferredoxin-type" evidence="8">
    <location>
        <begin position="261"/>
        <end position="289"/>
    </location>
</feature>
<dbReference type="NCBIfam" id="TIGR02745">
    <property type="entry name" value="ccoG_rdxA_fixG"/>
    <property type="match status" value="1"/>
</dbReference>
<dbReference type="GO" id="GO:0005886">
    <property type="term" value="C:plasma membrane"/>
    <property type="evidence" value="ECO:0007669"/>
    <property type="project" value="TreeGrafter"/>
</dbReference>
<keyword evidence="6" id="KW-0411">Iron-sulfur</keyword>
<dbReference type="Gene3D" id="2.60.40.10">
    <property type="entry name" value="Immunoglobulins"/>
    <property type="match status" value="1"/>
</dbReference>
<dbReference type="Pfam" id="PF13746">
    <property type="entry name" value="Fer4_18"/>
    <property type="match status" value="1"/>
</dbReference>
<sequence length="480" mass="54134">MQPMSPNSLSADTEAARGDLYASRQKIHPKAVKGFYRSLKNATLWGFLVLYHFTPLLPWAREGDKPDQAILFDIPGERIYLFNLEIWPQDIYILSALMIIAAIGLFVSATLIGRAWCGFACFQTVWTDLFMKVEAWIEGDRNARIRMDKAPNSMNKTIKRIAKHSVWLAISCFFALSFLWYFHDPLTITKDLFQANLTGWTLATFATMAGMTYMMAGFAREQVCFYMCPYGRFQGVMFDDHSKVITYQDWRGEGRAKPGKSRDFSDRGHCVDCSLCVQACPTGIDIRDGQQMECIGCGLCIDACDTVMQKFNLPTSLITYDSAYNIQQASKGEATQNPLLRPRVVVYIAILLTTIIAAIVSINMRAETTVSILRDRAPFFVKLSSGQIQNAYTIRLINKSTQDRNYTLHLIGLANPTVRIIGQKDDKLHLKAGEVGTFRMIVKSDLPDNAQARLPIHVQFADPEKNDIQIAETLFIGPQH</sequence>
<evidence type="ECO:0000256" key="7">
    <source>
        <dbReference type="SAM" id="Phobius"/>
    </source>
</evidence>
<feature type="transmembrane region" description="Helical" evidence="7">
    <location>
        <begin position="164"/>
        <end position="182"/>
    </location>
</feature>
<reference evidence="9" key="1">
    <citation type="journal article" date="2014" name="Int. J. Syst. Evol. Microbiol.">
        <title>Complete genome sequence of Corynebacterium casei LMG S-19264T (=DSM 44701T), isolated from a smear-ripened cheese.</title>
        <authorList>
            <consortium name="US DOE Joint Genome Institute (JGI-PGF)"/>
            <person name="Walter F."/>
            <person name="Albersmeier A."/>
            <person name="Kalinowski J."/>
            <person name="Ruckert C."/>
        </authorList>
    </citation>
    <scope>NUCLEOTIDE SEQUENCE</scope>
    <source>
        <strain evidence="9">CGMCC 1.15254</strain>
    </source>
</reference>
<reference evidence="9" key="2">
    <citation type="submission" date="2020-09" db="EMBL/GenBank/DDBJ databases">
        <authorList>
            <person name="Sun Q."/>
            <person name="Zhou Y."/>
        </authorList>
    </citation>
    <scope>NUCLEOTIDE SEQUENCE</scope>
    <source>
        <strain evidence="9">CGMCC 1.15254</strain>
    </source>
</reference>
<keyword evidence="4" id="KW-0249">Electron transport</keyword>
<evidence type="ECO:0000256" key="4">
    <source>
        <dbReference type="ARBA" id="ARBA00022982"/>
    </source>
</evidence>
<dbReference type="Gene3D" id="3.30.70.20">
    <property type="match status" value="1"/>
</dbReference>
<keyword evidence="7" id="KW-0472">Membrane</keyword>
<keyword evidence="7" id="KW-1133">Transmembrane helix</keyword>
<dbReference type="InterPro" id="IPR014116">
    <property type="entry name" value="Cyt_c_oxidase_cbb3_FixG"/>
</dbReference>
<comment type="caution">
    <text evidence="9">The sequence shown here is derived from an EMBL/GenBank/DDBJ whole genome shotgun (WGS) entry which is preliminary data.</text>
</comment>
<evidence type="ECO:0000313" key="10">
    <source>
        <dbReference type="Proteomes" id="UP000632498"/>
    </source>
</evidence>
<dbReference type="Pfam" id="PF12801">
    <property type="entry name" value="Fer4_5"/>
    <property type="match status" value="1"/>
</dbReference>
<feature type="transmembrane region" description="Helical" evidence="7">
    <location>
        <begin position="344"/>
        <end position="364"/>
    </location>
</feature>
<keyword evidence="10" id="KW-1185">Reference proteome</keyword>
<dbReference type="PROSITE" id="PS51379">
    <property type="entry name" value="4FE4S_FER_2"/>
    <property type="match status" value="1"/>
</dbReference>